<organism evidence="1 2">
    <name type="scientific">Leucogyrophana mollusca</name>
    <dbReference type="NCBI Taxonomy" id="85980"/>
    <lineage>
        <taxon>Eukaryota</taxon>
        <taxon>Fungi</taxon>
        <taxon>Dikarya</taxon>
        <taxon>Basidiomycota</taxon>
        <taxon>Agaricomycotina</taxon>
        <taxon>Agaricomycetes</taxon>
        <taxon>Agaricomycetidae</taxon>
        <taxon>Boletales</taxon>
        <taxon>Boletales incertae sedis</taxon>
        <taxon>Leucogyrophana</taxon>
    </lineage>
</organism>
<comment type="caution">
    <text evidence="1">The sequence shown here is derived from an EMBL/GenBank/DDBJ whole genome shotgun (WGS) entry which is preliminary data.</text>
</comment>
<name>A0ACB8B3I9_9AGAM</name>
<dbReference type="EMBL" id="MU266604">
    <property type="protein sequence ID" value="KAH7920105.1"/>
    <property type="molecule type" value="Genomic_DNA"/>
</dbReference>
<evidence type="ECO:0000313" key="2">
    <source>
        <dbReference type="Proteomes" id="UP000790709"/>
    </source>
</evidence>
<sequence>MPTAAYTPFTHTTHTPDPHFTGLLAQTRSYLLSPDFALVLEAALVRATECGWMNDGTVMGGGDEARGGDTGEDGYSQLQRESAREKEEVKVRLVGLLPGLAKWSQLALNGLLNELIDIIWPCGRVSCSELARLFFPFAFGGPAVFHASLGASIIGTREVSGLEAIVISDYQDRFPGQ</sequence>
<reference evidence="1" key="1">
    <citation type="journal article" date="2021" name="New Phytol.">
        <title>Evolutionary innovations through gain and loss of genes in the ectomycorrhizal Boletales.</title>
        <authorList>
            <person name="Wu G."/>
            <person name="Miyauchi S."/>
            <person name="Morin E."/>
            <person name="Kuo A."/>
            <person name="Drula E."/>
            <person name="Varga T."/>
            <person name="Kohler A."/>
            <person name="Feng B."/>
            <person name="Cao Y."/>
            <person name="Lipzen A."/>
            <person name="Daum C."/>
            <person name="Hundley H."/>
            <person name="Pangilinan J."/>
            <person name="Johnson J."/>
            <person name="Barry K."/>
            <person name="LaButti K."/>
            <person name="Ng V."/>
            <person name="Ahrendt S."/>
            <person name="Min B."/>
            <person name="Choi I.G."/>
            <person name="Park H."/>
            <person name="Plett J.M."/>
            <person name="Magnuson J."/>
            <person name="Spatafora J.W."/>
            <person name="Nagy L.G."/>
            <person name="Henrissat B."/>
            <person name="Grigoriev I.V."/>
            <person name="Yang Z.L."/>
            <person name="Xu J."/>
            <person name="Martin F.M."/>
        </authorList>
    </citation>
    <scope>NUCLEOTIDE SEQUENCE</scope>
    <source>
        <strain evidence="1">KUC20120723A-06</strain>
    </source>
</reference>
<accession>A0ACB8B3I9</accession>
<proteinExistence type="predicted"/>
<dbReference type="Proteomes" id="UP000790709">
    <property type="component" value="Unassembled WGS sequence"/>
</dbReference>
<protein>
    <submittedName>
        <fullName evidence="1">Uncharacterized protein</fullName>
    </submittedName>
</protein>
<keyword evidence="2" id="KW-1185">Reference proteome</keyword>
<evidence type="ECO:0000313" key="1">
    <source>
        <dbReference type="EMBL" id="KAH7920105.1"/>
    </source>
</evidence>
<gene>
    <name evidence="1" type="ORF">BV22DRAFT_1050594</name>
</gene>